<accession>A0A835GHF6</accession>
<reference evidence="1" key="1">
    <citation type="submission" date="2020-08" db="EMBL/GenBank/DDBJ databases">
        <title>Spodoptera exigua strain:BAW_Kor-Di-RS1 Genome sequencing and assembly.</title>
        <authorList>
            <person name="Kim J."/>
            <person name="Nam H.Y."/>
            <person name="Kwon M."/>
            <person name="Choi J.H."/>
            <person name="Cho S.R."/>
            <person name="Kim G.-H."/>
        </authorList>
    </citation>
    <scope>NUCLEOTIDE SEQUENCE</scope>
    <source>
        <strain evidence="1">BAW_Kor-Di-RS1</strain>
        <tissue evidence="1">Whole-body</tissue>
    </source>
</reference>
<sequence>MDDETYAALIFQRPDLEPYLSAQRKAQLRRRMTMGNSDYENDEEDQVLLVENDDDDITTPLSDFEDGRKTELVNPALVPESNYYRASNRGRSLIGGHIRGCSKRYADVGEVFTVRGCRGWWPHKIGYLMESRLIRLEVPIVRLENETCRIAHHATLTPFHRGISLFARFRACVCFGSSNCYQISMFKNPSEYALEPVYLPDDITDTLYDALIRQRPDLEPILSVERRKKGKEIMLVENDDDDITRPLSDFDDGRSTEIIEPSLVRENNAENNNESNTVTVAPRLLPFLRKKLPRFNDASRWKKPSGWEKAWDNTWHVANCFVCYADDDIPSLKKPPTLSLCHSAFQSTDWRHKAMKSYFRSACYYSWEYKNKLRWRYKRYSWHNEYSYGVTRGTTIHRLGSYTKGCTTFFSDVSEIFTVRACRSLGSNFKGGLIDHKNINKKLPIGKEANYTCDVGPHAALTPFQRGYSLFARVHACSCVGRYPEYYWSGASFLTTVSVASKNSPQAIAKKSGNGELSRESF</sequence>
<dbReference type="AlphaFoldDB" id="A0A835GHF6"/>
<evidence type="ECO:0000313" key="1">
    <source>
        <dbReference type="EMBL" id="KAF9416387.1"/>
    </source>
</evidence>
<dbReference type="Proteomes" id="UP000648187">
    <property type="component" value="Unassembled WGS sequence"/>
</dbReference>
<proteinExistence type="predicted"/>
<organism evidence="1 2">
    <name type="scientific">Spodoptera exigua</name>
    <name type="common">Beet armyworm</name>
    <name type="synonym">Noctua fulgens</name>
    <dbReference type="NCBI Taxonomy" id="7107"/>
    <lineage>
        <taxon>Eukaryota</taxon>
        <taxon>Metazoa</taxon>
        <taxon>Ecdysozoa</taxon>
        <taxon>Arthropoda</taxon>
        <taxon>Hexapoda</taxon>
        <taxon>Insecta</taxon>
        <taxon>Pterygota</taxon>
        <taxon>Neoptera</taxon>
        <taxon>Endopterygota</taxon>
        <taxon>Lepidoptera</taxon>
        <taxon>Glossata</taxon>
        <taxon>Ditrysia</taxon>
        <taxon>Noctuoidea</taxon>
        <taxon>Noctuidae</taxon>
        <taxon>Amphipyrinae</taxon>
        <taxon>Spodoptera</taxon>
    </lineage>
</organism>
<dbReference type="EMBL" id="JACKWZ010000091">
    <property type="protein sequence ID" value="KAF9416387.1"/>
    <property type="molecule type" value="Genomic_DNA"/>
</dbReference>
<gene>
    <name evidence="1" type="ORF">HW555_006234</name>
</gene>
<protein>
    <submittedName>
        <fullName evidence="1">Uncharacterized protein</fullName>
    </submittedName>
</protein>
<keyword evidence="2" id="KW-1185">Reference proteome</keyword>
<name>A0A835GHF6_SPOEX</name>
<evidence type="ECO:0000313" key="2">
    <source>
        <dbReference type="Proteomes" id="UP000648187"/>
    </source>
</evidence>
<comment type="caution">
    <text evidence="1">The sequence shown here is derived from an EMBL/GenBank/DDBJ whole genome shotgun (WGS) entry which is preliminary data.</text>
</comment>